<keyword evidence="12" id="KW-0413">Isomerase</keyword>
<comment type="catalytic activity">
    <reaction evidence="16">
        <text>1D-myo-inositol 3,4,5,6-tetrakisphosphate + ATP = 1D-myo-inositol 1,3,4,5,6-pentakisphosphate + ADP + H(+)</text>
        <dbReference type="Rhea" id="RHEA:12452"/>
        <dbReference type="ChEBI" id="CHEBI:15378"/>
        <dbReference type="ChEBI" id="CHEBI:30616"/>
        <dbReference type="ChEBI" id="CHEBI:57539"/>
        <dbReference type="ChEBI" id="CHEBI:57733"/>
        <dbReference type="ChEBI" id="CHEBI:456216"/>
        <dbReference type="EC" id="2.7.1.134"/>
    </reaction>
    <physiologicalReaction direction="left-to-right" evidence="16">
        <dbReference type="Rhea" id="RHEA:12453"/>
    </physiologicalReaction>
    <physiologicalReaction direction="right-to-left" evidence="16">
        <dbReference type="Rhea" id="RHEA:12454"/>
    </physiologicalReaction>
</comment>
<comment type="similarity">
    <text evidence="2">Belongs to the ITPK1 family.</text>
</comment>
<evidence type="ECO:0000256" key="5">
    <source>
        <dbReference type="ARBA" id="ARBA00014968"/>
    </source>
</evidence>
<evidence type="ECO:0000259" key="21">
    <source>
        <dbReference type="PROSITE" id="PS50975"/>
    </source>
</evidence>
<evidence type="ECO:0000256" key="9">
    <source>
        <dbReference type="ARBA" id="ARBA00022777"/>
    </source>
</evidence>
<dbReference type="InterPro" id="IPR008656">
    <property type="entry name" value="Inositol_tetrakis-P_1-kinase"/>
</dbReference>
<evidence type="ECO:0000256" key="2">
    <source>
        <dbReference type="ARBA" id="ARBA00009601"/>
    </source>
</evidence>
<reference evidence="23" key="1">
    <citation type="submission" date="2025-08" db="UniProtKB">
        <authorList>
            <consortium name="RefSeq"/>
        </authorList>
    </citation>
    <scope>IDENTIFICATION</scope>
    <source>
        <tissue evidence="23">Whole Larva</tissue>
    </source>
</reference>
<evidence type="ECO:0000256" key="4">
    <source>
        <dbReference type="ARBA" id="ARBA00012072"/>
    </source>
</evidence>
<evidence type="ECO:0000256" key="3">
    <source>
        <dbReference type="ARBA" id="ARBA00012017"/>
    </source>
</evidence>
<dbReference type="EC" id="2.7.1.159" evidence="3"/>
<evidence type="ECO:0000256" key="20">
    <source>
        <dbReference type="PROSITE-ProRule" id="PRU00409"/>
    </source>
</evidence>
<keyword evidence="11" id="KW-0460">Magnesium</keyword>
<sequence length="420" mass="47726">MCFNITLLARILINYLYFPFIWKASTVRVDFLLFDISSLFSTSNNRFENTNACLCILHEFGWSFSICIRSYKNTDMSATKRIAYWMSEKKSQKINWEEFKGISAKYGFELFKLDLNRSLQMQGPITVFLHKLTDIIALADQGDSNCSKIIQSVESYISAHDKLIVIDPIDKLRQLLNRYQSYTIIQKTDLHNYGVFTPNFCEITERNTNLIAEKLKAANISYPFICKPQLGHGSKKAHEMLIIFNENSLEDCKAPCVAQNFINHNAVLFKIFIVGEKSYYVERPSLKNFYASDSCSILFDSGAVSKAGAQSNLSILEEAEVSKVPVPDDWVFQKISTTLRKAYGMELLGVDVVIENNSGRYGIIDVNAYPGYDGFPNFFESLFQCISDKVNAVGDKNKITTCDSNKIPNNDSRDTKTTII</sequence>
<evidence type="ECO:0000313" key="22">
    <source>
        <dbReference type="Proteomes" id="UP000695000"/>
    </source>
</evidence>
<keyword evidence="22" id="KW-1185">Reference proteome</keyword>
<feature type="domain" description="ATP-grasp" evidence="21">
    <location>
        <begin position="187"/>
        <end position="395"/>
    </location>
</feature>
<dbReference type="EC" id="2.7.1.134" evidence="4"/>
<evidence type="ECO:0000256" key="6">
    <source>
        <dbReference type="ARBA" id="ARBA00022679"/>
    </source>
</evidence>
<comment type="catalytic activity">
    <reaction evidence="15">
        <text>1D-myo-inositol 3,4,6-trisphosphate + ATP = 1D-myo-inositol 1,3,4,6-tetrakisphosphate + ADP + H(+)</text>
        <dbReference type="Rhea" id="RHEA:70287"/>
        <dbReference type="ChEBI" id="CHEBI:15378"/>
        <dbReference type="ChEBI" id="CHEBI:30616"/>
        <dbReference type="ChEBI" id="CHEBI:57660"/>
        <dbReference type="ChEBI" id="CHEBI:189099"/>
        <dbReference type="ChEBI" id="CHEBI:456216"/>
    </reaction>
    <physiologicalReaction direction="left-to-right" evidence="15">
        <dbReference type="Rhea" id="RHEA:70288"/>
    </physiologicalReaction>
    <physiologicalReaction direction="right-to-left" evidence="15">
        <dbReference type="Rhea" id="RHEA:70289"/>
    </physiologicalReaction>
</comment>
<gene>
    <name evidence="23" type="primary">LOC108567762</name>
</gene>
<comment type="catalytic activity">
    <reaction evidence="17">
        <text>1D-myo-inositol 1,3,4-trisphosphate + ATP = 1D-myo-inositol 1,3,4,6-tetrakisphosphate + ADP + H(+)</text>
        <dbReference type="Rhea" id="RHEA:20940"/>
        <dbReference type="ChEBI" id="CHEBI:15378"/>
        <dbReference type="ChEBI" id="CHEBI:30616"/>
        <dbReference type="ChEBI" id="CHEBI:57660"/>
        <dbReference type="ChEBI" id="CHEBI:58414"/>
        <dbReference type="ChEBI" id="CHEBI:456216"/>
        <dbReference type="EC" id="2.7.1.159"/>
    </reaction>
    <physiologicalReaction direction="left-to-right" evidence="17">
        <dbReference type="Rhea" id="RHEA:20941"/>
    </physiologicalReaction>
    <physiologicalReaction direction="right-to-left" evidence="17">
        <dbReference type="Rhea" id="RHEA:20942"/>
    </physiologicalReaction>
</comment>
<keyword evidence="9" id="KW-0418">Kinase</keyword>
<evidence type="ECO:0000256" key="19">
    <source>
        <dbReference type="ARBA" id="ARBA00049058"/>
    </source>
</evidence>
<comment type="catalytic activity">
    <reaction evidence="14">
        <text>1D-myo-inositol 1,3,4-trisphosphate + ATP = 1D-myo-inositol 1,3,4,5-tetrakisphosphate + ADP + H(+)</text>
        <dbReference type="Rhea" id="RHEA:13253"/>
        <dbReference type="ChEBI" id="CHEBI:15378"/>
        <dbReference type="ChEBI" id="CHEBI:30616"/>
        <dbReference type="ChEBI" id="CHEBI:57895"/>
        <dbReference type="ChEBI" id="CHEBI:58414"/>
        <dbReference type="ChEBI" id="CHEBI:456216"/>
        <dbReference type="EC" id="2.7.1.159"/>
    </reaction>
    <physiologicalReaction direction="left-to-right" evidence="14">
        <dbReference type="Rhea" id="RHEA:13254"/>
    </physiologicalReaction>
    <physiologicalReaction direction="right-to-left" evidence="14">
        <dbReference type="Rhea" id="RHEA:13255"/>
    </physiologicalReaction>
</comment>
<dbReference type="Pfam" id="PF17927">
    <property type="entry name" value="Ins134_P3_kin_N"/>
    <property type="match status" value="1"/>
</dbReference>
<accession>A0ABM1NAP9</accession>
<organism evidence="22 23">
    <name type="scientific">Nicrophorus vespilloides</name>
    <name type="common">Boreal carrion beetle</name>
    <dbReference type="NCBI Taxonomy" id="110193"/>
    <lineage>
        <taxon>Eukaryota</taxon>
        <taxon>Metazoa</taxon>
        <taxon>Ecdysozoa</taxon>
        <taxon>Arthropoda</taxon>
        <taxon>Hexapoda</taxon>
        <taxon>Insecta</taxon>
        <taxon>Pterygota</taxon>
        <taxon>Neoptera</taxon>
        <taxon>Endopterygota</taxon>
        <taxon>Coleoptera</taxon>
        <taxon>Polyphaga</taxon>
        <taxon>Staphyliniformia</taxon>
        <taxon>Silphidae</taxon>
        <taxon>Nicrophorinae</taxon>
        <taxon>Nicrophorus</taxon>
    </lineage>
</organism>
<proteinExistence type="inferred from homology"/>
<evidence type="ECO:0000256" key="16">
    <source>
        <dbReference type="ARBA" id="ARBA00033645"/>
    </source>
</evidence>
<comment type="cofactor">
    <cofactor evidence="1">
        <name>Mg(2+)</name>
        <dbReference type="ChEBI" id="CHEBI:18420"/>
    </cofactor>
</comment>
<evidence type="ECO:0000256" key="10">
    <source>
        <dbReference type="ARBA" id="ARBA00022840"/>
    </source>
</evidence>
<dbReference type="PANTHER" id="PTHR14217:SF1">
    <property type="entry name" value="INOSITOL-TETRAKISPHOSPHATE 1-KINASE"/>
    <property type="match status" value="1"/>
</dbReference>
<dbReference type="InterPro" id="IPR011761">
    <property type="entry name" value="ATP-grasp"/>
</dbReference>
<comment type="catalytic activity">
    <reaction evidence="18">
        <text>1D-myo-inositol 1,3,4-trisphosphate + 1D-myo-inositol 1,3,4,5,6-pentakisphosphate = 1D-myo-inositol 3,4,5,6-tetrakisphosphate + 1D-myo-inositol 1,3,4,5-tetrakisphosphate</text>
        <dbReference type="Rhea" id="RHEA:70271"/>
        <dbReference type="ChEBI" id="CHEBI:57539"/>
        <dbReference type="ChEBI" id="CHEBI:57733"/>
        <dbReference type="ChEBI" id="CHEBI:57895"/>
        <dbReference type="ChEBI" id="CHEBI:58414"/>
    </reaction>
    <physiologicalReaction direction="left-to-right" evidence="18">
        <dbReference type="Rhea" id="RHEA:70272"/>
    </physiologicalReaction>
    <physiologicalReaction direction="right-to-left" evidence="18">
        <dbReference type="Rhea" id="RHEA:70273"/>
    </physiologicalReaction>
</comment>
<dbReference type="InterPro" id="IPR041429">
    <property type="entry name" value="ITPK1_N"/>
</dbReference>
<evidence type="ECO:0000256" key="18">
    <source>
        <dbReference type="ARBA" id="ARBA00047728"/>
    </source>
</evidence>
<evidence type="ECO:0000256" key="1">
    <source>
        <dbReference type="ARBA" id="ARBA00001946"/>
    </source>
</evidence>
<comment type="catalytic activity">
    <reaction evidence="19">
        <text>1D-myo-inositol 1,3,4-trisphosphate + 1D-myo-inositol 1,3,4,5,6-pentakisphosphate = 1D-myo-inositol 3,4,5,6-tetrakisphosphate + 1D-myo-inositol 1,3,4,6-tetrakisphosphate</text>
        <dbReference type="Rhea" id="RHEA:70263"/>
        <dbReference type="ChEBI" id="CHEBI:57539"/>
        <dbReference type="ChEBI" id="CHEBI:57660"/>
        <dbReference type="ChEBI" id="CHEBI:57733"/>
        <dbReference type="ChEBI" id="CHEBI:58414"/>
    </reaction>
    <physiologicalReaction direction="left-to-right" evidence="19">
        <dbReference type="Rhea" id="RHEA:70264"/>
    </physiologicalReaction>
    <physiologicalReaction direction="right-to-left" evidence="19">
        <dbReference type="Rhea" id="RHEA:70265"/>
    </physiologicalReaction>
</comment>
<dbReference type="SUPFAM" id="SSF56059">
    <property type="entry name" value="Glutathione synthetase ATP-binding domain-like"/>
    <property type="match status" value="1"/>
</dbReference>
<dbReference type="Pfam" id="PF05770">
    <property type="entry name" value="Ins134_P3_kin"/>
    <property type="match status" value="1"/>
</dbReference>
<dbReference type="Gene3D" id="3.40.50.11370">
    <property type="match status" value="1"/>
</dbReference>
<dbReference type="Proteomes" id="UP000695000">
    <property type="component" value="Unplaced"/>
</dbReference>
<evidence type="ECO:0000256" key="12">
    <source>
        <dbReference type="ARBA" id="ARBA00023235"/>
    </source>
</evidence>
<dbReference type="InterPro" id="IPR040464">
    <property type="entry name" value="InsP(3)kin_ATP-grasp"/>
</dbReference>
<keyword evidence="10 20" id="KW-0067">ATP-binding</keyword>
<dbReference type="PANTHER" id="PTHR14217">
    <property type="entry name" value="INOSITOL-TETRAKISPHOSPHATE 1-KINASE"/>
    <property type="match status" value="1"/>
</dbReference>
<dbReference type="Gene3D" id="3.30.1490.220">
    <property type="match status" value="1"/>
</dbReference>
<evidence type="ECO:0000256" key="8">
    <source>
        <dbReference type="ARBA" id="ARBA00022741"/>
    </source>
</evidence>
<keyword evidence="7" id="KW-0479">Metal-binding</keyword>
<dbReference type="RefSeq" id="XP_017783899.1">
    <property type="nucleotide sequence ID" value="XM_017928410.1"/>
</dbReference>
<evidence type="ECO:0000256" key="7">
    <source>
        <dbReference type="ARBA" id="ARBA00022723"/>
    </source>
</evidence>
<evidence type="ECO:0000256" key="17">
    <source>
        <dbReference type="ARBA" id="ARBA00033674"/>
    </source>
</evidence>
<dbReference type="GeneID" id="108567762"/>
<protein>
    <recommendedName>
        <fullName evidence="5">Inositol-tetrakisphosphate 1-kinase</fullName>
        <ecNumber evidence="4">2.7.1.134</ecNumber>
        <ecNumber evidence="3">2.7.1.159</ecNumber>
    </recommendedName>
    <alternativeName>
        <fullName evidence="13">Inositol 1,3,4-trisphosphate 5/6-kinase</fullName>
    </alternativeName>
</protein>
<name>A0ABM1NAP9_NICVS</name>
<evidence type="ECO:0000313" key="23">
    <source>
        <dbReference type="RefSeq" id="XP_017783899.1"/>
    </source>
</evidence>
<dbReference type="Gene3D" id="3.30.470.20">
    <property type="entry name" value="ATP-grasp fold, B domain"/>
    <property type="match status" value="1"/>
</dbReference>
<keyword evidence="6" id="KW-0808">Transferase</keyword>
<keyword evidence="8 20" id="KW-0547">Nucleotide-binding</keyword>
<evidence type="ECO:0000256" key="15">
    <source>
        <dbReference type="ARBA" id="ARBA00033624"/>
    </source>
</evidence>
<evidence type="ECO:0000256" key="14">
    <source>
        <dbReference type="ARBA" id="ARBA00033609"/>
    </source>
</evidence>
<evidence type="ECO:0000256" key="11">
    <source>
        <dbReference type="ARBA" id="ARBA00022842"/>
    </source>
</evidence>
<dbReference type="PROSITE" id="PS50975">
    <property type="entry name" value="ATP_GRASP"/>
    <property type="match status" value="1"/>
</dbReference>
<evidence type="ECO:0000256" key="13">
    <source>
        <dbReference type="ARBA" id="ARBA00031742"/>
    </source>
</evidence>